<sequence>MIYFTMERLMKSEAIDSVLFRNDRSGTRNNRAAAHLPRYSVEGDRWTPSLRKAAKGQPLACACRQSAVPGTGRGTVALDGKNVILSPSEASSTRNFTRFNCAAWLQRFTVAVGLKAPVMLLRLPRPTVVIILFAVSVSMVQRTGGLLSMLTNAADEEDIKNEGKWNLKFPLNAFSLIKDTRCYRNVGCFRKDDKYRLTHPLVLPKRPRYVRTKFYAYCRENMNGRRLRKRTMRRDAAPFFSRPKDLVILVHGYTQNVNSTWMHELKEALLKEKDCNVIIVDWGRGCRSPKYLTAVGNTALVGRQISLLVQRLAKLFRGAVTADRVHLVGFSLGAQVSGFCGRHFKKETGKKLARISALDAARPLFEQSDVYVSRKDAVFVDAIHTSSGWTVLQKALGMSKPYGHVDFFPNGGRNQPGCGGLLEIDCDHGRAPIYYIESIKYRHQCRFLSYKCEGGKEAFRSGRCKPGAPDSEMGYYSLQARGRGLQFLTTNEESPFCQPLEQELTEPKHTKQ</sequence>
<evidence type="ECO:0000313" key="7">
    <source>
        <dbReference type="Proteomes" id="UP001321473"/>
    </source>
</evidence>
<dbReference type="PRINTS" id="PR00825">
    <property type="entry name" value="DOLALLERGEN"/>
</dbReference>
<dbReference type="AlphaFoldDB" id="A0AAQ4DWV4"/>
<dbReference type="InterPro" id="IPR033906">
    <property type="entry name" value="Lipase_N"/>
</dbReference>
<name>A0AAQ4DWV4_AMBAM</name>
<dbReference type="GO" id="GO:0016042">
    <property type="term" value="P:lipid catabolic process"/>
    <property type="evidence" value="ECO:0007669"/>
    <property type="project" value="TreeGrafter"/>
</dbReference>
<dbReference type="GO" id="GO:0016298">
    <property type="term" value="F:lipase activity"/>
    <property type="evidence" value="ECO:0007669"/>
    <property type="project" value="InterPro"/>
</dbReference>
<dbReference type="PRINTS" id="PR00821">
    <property type="entry name" value="TAGLIPASE"/>
</dbReference>
<dbReference type="PANTHER" id="PTHR11610">
    <property type="entry name" value="LIPASE"/>
    <property type="match status" value="1"/>
</dbReference>
<dbReference type="EMBL" id="JARKHS020025869">
    <property type="protein sequence ID" value="KAK8766944.1"/>
    <property type="molecule type" value="Genomic_DNA"/>
</dbReference>
<dbReference type="PANTHER" id="PTHR11610:SF173">
    <property type="entry name" value="LIPASE DOMAIN-CONTAINING PROTEIN-RELATED"/>
    <property type="match status" value="1"/>
</dbReference>
<proteinExistence type="inferred from homology"/>
<dbReference type="InterPro" id="IPR002334">
    <property type="entry name" value="Allerg_PlipaseA1"/>
</dbReference>
<dbReference type="InterPro" id="IPR029058">
    <property type="entry name" value="AB_hydrolase_fold"/>
</dbReference>
<dbReference type="GO" id="GO:0005615">
    <property type="term" value="C:extracellular space"/>
    <property type="evidence" value="ECO:0007669"/>
    <property type="project" value="TreeGrafter"/>
</dbReference>
<dbReference type="Proteomes" id="UP001321473">
    <property type="component" value="Unassembled WGS sequence"/>
</dbReference>
<evidence type="ECO:0000256" key="1">
    <source>
        <dbReference type="ARBA" id="ARBA00004613"/>
    </source>
</evidence>
<dbReference type="Pfam" id="PF00151">
    <property type="entry name" value="Lipase"/>
    <property type="match status" value="1"/>
</dbReference>
<comment type="subcellular location">
    <subcellularLocation>
        <location evidence="1">Secreted</location>
    </subcellularLocation>
</comment>
<evidence type="ECO:0000256" key="4">
    <source>
        <dbReference type="RuleBase" id="RU004262"/>
    </source>
</evidence>
<reference evidence="6 7" key="1">
    <citation type="journal article" date="2023" name="Arcadia Sci">
        <title>De novo assembly of a long-read Amblyomma americanum tick genome.</title>
        <authorList>
            <person name="Chou S."/>
            <person name="Poskanzer K.E."/>
            <person name="Rollins M."/>
            <person name="Thuy-Boun P.S."/>
        </authorList>
    </citation>
    <scope>NUCLEOTIDE SEQUENCE [LARGE SCALE GENOMIC DNA]</scope>
    <source>
        <strain evidence="6">F_SG_1</strain>
        <tissue evidence="6">Salivary glands</tissue>
    </source>
</reference>
<dbReference type="CDD" id="cd00707">
    <property type="entry name" value="Pancreat_lipase_like"/>
    <property type="match status" value="1"/>
</dbReference>
<dbReference type="SUPFAM" id="SSF53474">
    <property type="entry name" value="alpha/beta-Hydrolases"/>
    <property type="match status" value="1"/>
</dbReference>
<gene>
    <name evidence="6" type="ORF">V5799_006276</name>
</gene>
<feature type="domain" description="Lipase" evidence="5">
    <location>
        <begin position="182"/>
        <end position="496"/>
    </location>
</feature>
<dbReference type="Gene3D" id="3.40.50.1820">
    <property type="entry name" value="alpha/beta hydrolase"/>
    <property type="match status" value="1"/>
</dbReference>
<comment type="similarity">
    <text evidence="2 4">Belongs to the AB hydrolase superfamily. Lipase family.</text>
</comment>
<dbReference type="InterPro" id="IPR000734">
    <property type="entry name" value="TAG_lipase"/>
</dbReference>
<accession>A0AAQ4DWV4</accession>
<evidence type="ECO:0000256" key="2">
    <source>
        <dbReference type="ARBA" id="ARBA00010701"/>
    </source>
</evidence>
<evidence type="ECO:0000313" key="6">
    <source>
        <dbReference type="EMBL" id="KAK8766944.1"/>
    </source>
</evidence>
<evidence type="ECO:0000256" key="3">
    <source>
        <dbReference type="ARBA" id="ARBA00022525"/>
    </source>
</evidence>
<keyword evidence="3" id="KW-0964">Secreted</keyword>
<organism evidence="6 7">
    <name type="scientific">Amblyomma americanum</name>
    <name type="common">Lone star tick</name>
    <dbReference type="NCBI Taxonomy" id="6943"/>
    <lineage>
        <taxon>Eukaryota</taxon>
        <taxon>Metazoa</taxon>
        <taxon>Ecdysozoa</taxon>
        <taxon>Arthropoda</taxon>
        <taxon>Chelicerata</taxon>
        <taxon>Arachnida</taxon>
        <taxon>Acari</taxon>
        <taxon>Parasitiformes</taxon>
        <taxon>Ixodida</taxon>
        <taxon>Ixodoidea</taxon>
        <taxon>Ixodidae</taxon>
        <taxon>Amblyomminae</taxon>
        <taxon>Amblyomma</taxon>
    </lineage>
</organism>
<protein>
    <recommendedName>
        <fullName evidence="5">Lipase domain-containing protein</fullName>
    </recommendedName>
</protein>
<comment type="caution">
    <text evidence="6">The sequence shown here is derived from an EMBL/GenBank/DDBJ whole genome shotgun (WGS) entry which is preliminary data.</text>
</comment>
<dbReference type="InterPro" id="IPR013818">
    <property type="entry name" value="Lipase"/>
</dbReference>
<evidence type="ECO:0000259" key="5">
    <source>
        <dbReference type="Pfam" id="PF00151"/>
    </source>
</evidence>
<dbReference type="FunFam" id="3.40.50.1820:FF:000537">
    <property type="entry name" value="Ves G 1 allergen, putative"/>
    <property type="match status" value="1"/>
</dbReference>
<keyword evidence="7" id="KW-1185">Reference proteome</keyword>